<protein>
    <recommendedName>
        <fullName evidence="1">Cupin type-2 domain-containing protein</fullName>
    </recommendedName>
</protein>
<dbReference type="EMBL" id="BKAJ01000037">
    <property type="protein sequence ID" value="GEP55307.1"/>
    <property type="molecule type" value="Genomic_DNA"/>
</dbReference>
<evidence type="ECO:0000313" key="3">
    <source>
        <dbReference type="Proteomes" id="UP000321058"/>
    </source>
</evidence>
<comment type="caution">
    <text evidence="2">The sequence shown here is derived from an EMBL/GenBank/DDBJ whole genome shotgun (WGS) entry which is preliminary data.</text>
</comment>
<evidence type="ECO:0000259" key="1">
    <source>
        <dbReference type="Pfam" id="PF07883"/>
    </source>
</evidence>
<dbReference type="InterPro" id="IPR011051">
    <property type="entry name" value="RmlC_Cupin_sf"/>
</dbReference>
<dbReference type="Proteomes" id="UP000321058">
    <property type="component" value="Unassembled WGS sequence"/>
</dbReference>
<dbReference type="InterPro" id="IPR014710">
    <property type="entry name" value="RmlC-like_jellyroll"/>
</dbReference>
<organism evidence="2 3">
    <name type="scientific">Reyranella soli</name>
    <dbReference type="NCBI Taxonomy" id="1230389"/>
    <lineage>
        <taxon>Bacteria</taxon>
        <taxon>Pseudomonadati</taxon>
        <taxon>Pseudomonadota</taxon>
        <taxon>Alphaproteobacteria</taxon>
        <taxon>Hyphomicrobiales</taxon>
        <taxon>Reyranellaceae</taxon>
        <taxon>Reyranella</taxon>
    </lineage>
</organism>
<accession>A0A512N8L1</accession>
<feature type="domain" description="Cupin type-2" evidence="1">
    <location>
        <begin position="48"/>
        <end position="110"/>
    </location>
</feature>
<gene>
    <name evidence="2" type="ORF">RSO01_24730</name>
</gene>
<evidence type="ECO:0000313" key="2">
    <source>
        <dbReference type="EMBL" id="GEP55307.1"/>
    </source>
</evidence>
<sequence length="132" mass="14348">MGDARAQVGVSPVKVDTKGLVAKIKFEAPLEGFLKELNGKYKLRVTELTLAPGGHVGEHNHEGPGIRQVTSGYMTYVLPDKTAVYGPGDFFFESGDVNHTVFNKTDAPMVHVLFEILPVSLNGPSLIPVRHH</sequence>
<dbReference type="Gene3D" id="2.60.120.10">
    <property type="entry name" value="Jelly Rolls"/>
    <property type="match status" value="1"/>
</dbReference>
<keyword evidence="3" id="KW-1185">Reference proteome</keyword>
<reference evidence="2 3" key="1">
    <citation type="submission" date="2019-07" db="EMBL/GenBank/DDBJ databases">
        <title>Whole genome shotgun sequence of Reyranella soli NBRC 108950.</title>
        <authorList>
            <person name="Hosoyama A."/>
            <person name="Uohara A."/>
            <person name="Ohji S."/>
            <person name="Ichikawa N."/>
        </authorList>
    </citation>
    <scope>NUCLEOTIDE SEQUENCE [LARGE SCALE GENOMIC DNA]</scope>
    <source>
        <strain evidence="2 3">NBRC 108950</strain>
    </source>
</reference>
<name>A0A512N8L1_9HYPH</name>
<proteinExistence type="predicted"/>
<dbReference type="Pfam" id="PF07883">
    <property type="entry name" value="Cupin_2"/>
    <property type="match status" value="1"/>
</dbReference>
<dbReference type="InterPro" id="IPR013096">
    <property type="entry name" value="Cupin_2"/>
</dbReference>
<dbReference type="AlphaFoldDB" id="A0A512N8L1"/>
<dbReference type="SUPFAM" id="SSF51182">
    <property type="entry name" value="RmlC-like cupins"/>
    <property type="match status" value="1"/>
</dbReference>